<evidence type="ECO:0000256" key="2">
    <source>
        <dbReference type="ARBA" id="ARBA00022679"/>
    </source>
</evidence>
<dbReference type="GO" id="GO:0006396">
    <property type="term" value="P:RNA processing"/>
    <property type="evidence" value="ECO:0007669"/>
    <property type="project" value="InterPro"/>
</dbReference>
<dbReference type="PANTHER" id="PTHR43191:SF12">
    <property type="entry name" value="RRNA METHYLASE"/>
    <property type="match status" value="1"/>
</dbReference>
<sequence length="251" mass="27135">MVRERDLTGRGGLIAEGTVVLDQLLRSRRFRPRSLLVLPARLDGLSERLARLPRDVPVYVAESAVFDRIAGFPVHRGVLAYAERHEEASDPLSGLREAAEGGGTVVVACGLSNHDNMGALFRNASVFGAAAVLLDDRCCDPLYRKAIRVSVGTVLTLPFVRLGSAGEIWRSLEELGFEALALSPAGTSDLRDLRSGPPRALFLGTEGEGLGEAFLRRHRSLRVAMASGLDSLNVATCAAIVLHRLYELRNP</sequence>
<evidence type="ECO:0000256" key="1">
    <source>
        <dbReference type="ARBA" id="ARBA00022603"/>
    </source>
</evidence>
<dbReference type="GO" id="GO:0008173">
    <property type="term" value="F:RNA methyltransferase activity"/>
    <property type="evidence" value="ECO:0007669"/>
    <property type="project" value="InterPro"/>
</dbReference>
<dbReference type="Pfam" id="PF00588">
    <property type="entry name" value="SpoU_methylase"/>
    <property type="match status" value="1"/>
</dbReference>
<name>A0A1H0CK83_9HYPH</name>
<dbReference type="GO" id="GO:0032259">
    <property type="term" value="P:methylation"/>
    <property type="evidence" value="ECO:0007669"/>
    <property type="project" value="UniProtKB-KW"/>
</dbReference>
<reference evidence="4 5" key="1">
    <citation type="submission" date="2016-10" db="EMBL/GenBank/DDBJ databases">
        <authorList>
            <person name="de Groot N.N."/>
        </authorList>
    </citation>
    <scope>NUCLEOTIDE SEQUENCE [LARGE SCALE GENOMIC DNA]</scope>
    <source>
        <strain evidence="5">L7-484,KACC 16230,DSM 25025</strain>
    </source>
</reference>
<evidence type="ECO:0000259" key="3">
    <source>
        <dbReference type="SMART" id="SM00967"/>
    </source>
</evidence>
<accession>A0A1H0CK83</accession>
<dbReference type="InterPro" id="IPR001537">
    <property type="entry name" value="SpoU_MeTrfase"/>
</dbReference>
<keyword evidence="5" id="KW-1185">Reference proteome</keyword>
<dbReference type="GO" id="GO:0005737">
    <property type="term" value="C:cytoplasm"/>
    <property type="evidence" value="ECO:0007669"/>
    <property type="project" value="UniProtKB-ARBA"/>
</dbReference>
<dbReference type="STRING" id="1166073.SAMN05192530_101347"/>
<keyword evidence="1 4" id="KW-0489">Methyltransferase</keyword>
<evidence type="ECO:0000313" key="5">
    <source>
        <dbReference type="Proteomes" id="UP000198793"/>
    </source>
</evidence>
<dbReference type="Proteomes" id="UP000198793">
    <property type="component" value="Unassembled WGS sequence"/>
</dbReference>
<gene>
    <name evidence="4" type="ORF">SAMN05192530_101347</name>
</gene>
<dbReference type="SUPFAM" id="SSF75217">
    <property type="entry name" value="alpha/beta knot"/>
    <property type="match status" value="1"/>
</dbReference>
<feature type="domain" description="RNA 2-O ribose methyltransferase substrate binding" evidence="3">
    <location>
        <begin position="14"/>
        <end position="88"/>
    </location>
</feature>
<dbReference type="Gene3D" id="3.40.1280.10">
    <property type="match status" value="1"/>
</dbReference>
<dbReference type="InterPro" id="IPR029028">
    <property type="entry name" value="Alpha/beta_knot_MTases"/>
</dbReference>
<dbReference type="SMART" id="SM00967">
    <property type="entry name" value="SpoU_sub_bind"/>
    <property type="match status" value="1"/>
</dbReference>
<organism evidence="4 5">
    <name type="scientific">Aureimonas jatrophae</name>
    <dbReference type="NCBI Taxonomy" id="1166073"/>
    <lineage>
        <taxon>Bacteria</taxon>
        <taxon>Pseudomonadati</taxon>
        <taxon>Pseudomonadota</taxon>
        <taxon>Alphaproteobacteria</taxon>
        <taxon>Hyphomicrobiales</taxon>
        <taxon>Aurantimonadaceae</taxon>
        <taxon>Aureimonas</taxon>
    </lineage>
</organism>
<dbReference type="InterPro" id="IPR051259">
    <property type="entry name" value="rRNA_Methyltransferase"/>
</dbReference>
<dbReference type="InterPro" id="IPR029064">
    <property type="entry name" value="Ribosomal_eL30-like_sf"/>
</dbReference>
<proteinExistence type="predicted"/>
<dbReference type="PANTHER" id="PTHR43191">
    <property type="entry name" value="RRNA METHYLTRANSFERASE 3"/>
    <property type="match status" value="1"/>
</dbReference>
<dbReference type="InterPro" id="IPR013123">
    <property type="entry name" value="SpoU_subst-bd"/>
</dbReference>
<dbReference type="InterPro" id="IPR029026">
    <property type="entry name" value="tRNA_m1G_MTases_N"/>
</dbReference>
<dbReference type="AlphaFoldDB" id="A0A1H0CK83"/>
<dbReference type="SUPFAM" id="SSF55315">
    <property type="entry name" value="L30e-like"/>
    <property type="match status" value="1"/>
</dbReference>
<dbReference type="OrthoDB" id="3190829at2"/>
<dbReference type="EMBL" id="FNIT01000001">
    <property type="protein sequence ID" value="SDN58280.1"/>
    <property type="molecule type" value="Genomic_DNA"/>
</dbReference>
<evidence type="ECO:0000313" key="4">
    <source>
        <dbReference type="EMBL" id="SDN58280.1"/>
    </source>
</evidence>
<protein>
    <submittedName>
        <fullName evidence="4">tRNA G18 (Ribose-2'-O)-methylase SpoU</fullName>
    </submittedName>
</protein>
<keyword evidence="2" id="KW-0808">Transferase</keyword>
<dbReference type="GO" id="GO:0003723">
    <property type="term" value="F:RNA binding"/>
    <property type="evidence" value="ECO:0007669"/>
    <property type="project" value="InterPro"/>
</dbReference>
<dbReference type="CDD" id="cd18095">
    <property type="entry name" value="SpoU-like_rRNA-MTase"/>
    <property type="match status" value="1"/>
</dbReference>